<feature type="domain" description="Histidine kinase" evidence="14">
    <location>
        <begin position="336"/>
        <end position="528"/>
    </location>
</feature>
<evidence type="ECO:0000256" key="11">
    <source>
        <dbReference type="ARBA" id="ARBA00022989"/>
    </source>
</evidence>
<proteinExistence type="predicted"/>
<evidence type="ECO:0000256" key="2">
    <source>
        <dbReference type="ARBA" id="ARBA00004651"/>
    </source>
</evidence>
<keyword evidence="6 15" id="KW-0808">Transferase</keyword>
<dbReference type="InterPro" id="IPR005467">
    <property type="entry name" value="His_kinase_dom"/>
</dbReference>
<dbReference type="Gene3D" id="3.30.565.10">
    <property type="entry name" value="Histidine kinase-like ATPase, C-terminal domain"/>
    <property type="match status" value="1"/>
</dbReference>
<dbReference type="InterPro" id="IPR039506">
    <property type="entry name" value="SPOB_a"/>
</dbReference>
<dbReference type="EMBL" id="JBHUMF010000035">
    <property type="protein sequence ID" value="MFD2683157.1"/>
    <property type="molecule type" value="Genomic_DNA"/>
</dbReference>
<keyword evidence="12" id="KW-0902">Two-component regulatory system</keyword>
<keyword evidence="11 13" id="KW-1133">Transmembrane helix</keyword>
<dbReference type="Gene3D" id="1.10.287.130">
    <property type="match status" value="1"/>
</dbReference>
<dbReference type="InterPro" id="IPR003594">
    <property type="entry name" value="HATPase_dom"/>
</dbReference>
<dbReference type="Pfam" id="PF14689">
    <property type="entry name" value="SPOB_a"/>
    <property type="match status" value="1"/>
</dbReference>
<keyword evidence="13" id="KW-0472">Membrane</keyword>
<evidence type="ECO:0000256" key="12">
    <source>
        <dbReference type="ARBA" id="ARBA00023012"/>
    </source>
</evidence>
<dbReference type="SUPFAM" id="SSF55890">
    <property type="entry name" value="Sporulation response regulatory protein Spo0B"/>
    <property type="match status" value="1"/>
</dbReference>
<evidence type="ECO:0000313" key="16">
    <source>
        <dbReference type="Proteomes" id="UP001597506"/>
    </source>
</evidence>
<dbReference type="InterPro" id="IPR036890">
    <property type="entry name" value="HATPase_C_sf"/>
</dbReference>
<dbReference type="PANTHER" id="PTHR43547:SF3">
    <property type="entry name" value="SENSOR PROTEIN CITS"/>
    <property type="match status" value="1"/>
</dbReference>
<protein>
    <recommendedName>
        <fullName evidence="3">histidine kinase</fullName>
        <ecNumber evidence="3">2.7.13.3</ecNumber>
    </recommendedName>
</protein>
<evidence type="ECO:0000256" key="13">
    <source>
        <dbReference type="SAM" id="Phobius"/>
    </source>
</evidence>
<evidence type="ECO:0000256" key="8">
    <source>
        <dbReference type="ARBA" id="ARBA00022741"/>
    </source>
</evidence>
<dbReference type="GO" id="GO:0004673">
    <property type="term" value="F:protein histidine kinase activity"/>
    <property type="evidence" value="ECO:0007669"/>
    <property type="project" value="UniProtKB-EC"/>
</dbReference>
<dbReference type="PRINTS" id="PR00344">
    <property type="entry name" value="BCTRLSENSOR"/>
</dbReference>
<dbReference type="PROSITE" id="PS50109">
    <property type="entry name" value="HIS_KIN"/>
    <property type="match status" value="1"/>
</dbReference>
<feature type="transmembrane region" description="Helical" evidence="13">
    <location>
        <begin position="177"/>
        <end position="196"/>
    </location>
</feature>
<dbReference type="EC" id="2.7.13.3" evidence="3"/>
<dbReference type="Gene3D" id="3.30.450.20">
    <property type="entry name" value="PAS domain"/>
    <property type="match status" value="2"/>
</dbReference>
<organism evidence="15 16">
    <name type="scientific">Bacillus seohaeanensis</name>
    <dbReference type="NCBI Taxonomy" id="284580"/>
    <lineage>
        <taxon>Bacteria</taxon>
        <taxon>Bacillati</taxon>
        <taxon>Bacillota</taxon>
        <taxon>Bacilli</taxon>
        <taxon>Bacillales</taxon>
        <taxon>Bacillaceae</taxon>
        <taxon>Bacillus</taxon>
    </lineage>
</organism>
<name>A0ABW5RWR8_9BACI</name>
<dbReference type="SUPFAM" id="SSF103190">
    <property type="entry name" value="Sensory domain-like"/>
    <property type="match status" value="1"/>
</dbReference>
<keyword evidence="16" id="KW-1185">Reference proteome</keyword>
<sequence length="528" mass="58827">MKRLLMVPLQVKILGLVISLLLMVIGLLTWMFAYMESREDVEQAEELALQTAKTLSYMPVIQDSFRKQEPEDSLSAVAEQIRGQVDASAILLENREGQIYSYVGQGGIDGDRKERSRVLLYGSNDIIHEGEGDNEVLKGIVPVMVRYDNYEKVEGTVTIEFNMAEIRKNIASEIQTMLILSCIVLFLGILGSVFLARSIRKDTFGLEPYQIGALFRERNAILQSVKEGIVAIDEQGTITMINQSARELLDVKENVEGKTVKEVISSPAMLDVLYSRIKGNNVELQYKEKTMIVNSQPIMENDKKVGTVSSFRDRTEVKKMVDALSEVKQYSQDLRAQTHEFKNKLYVLLGLIQLGKQKEAIDLIKEESEIQEHHMNIFFHSLLDEKVQAILLGKLAKASEKKINFEIDGESSLAPLPAHIGFSPLIVVLGNLIDNAFEAVADNDEKSVSFFVTDIGNDIIFEIADSGSGISNENANVIFQKGVSSKGENRGYGLANVKEEVDLLGGSIEWSSSEDSGTVFTVFLPKKE</sequence>
<evidence type="ECO:0000256" key="3">
    <source>
        <dbReference type="ARBA" id="ARBA00012438"/>
    </source>
</evidence>
<dbReference type="InterPro" id="IPR004358">
    <property type="entry name" value="Sig_transdc_His_kin-like_C"/>
</dbReference>
<feature type="transmembrane region" description="Helical" evidence="13">
    <location>
        <begin position="13"/>
        <end position="33"/>
    </location>
</feature>
<dbReference type="NCBIfam" id="TIGR00229">
    <property type="entry name" value="sensory_box"/>
    <property type="match status" value="1"/>
</dbReference>
<comment type="subcellular location">
    <subcellularLocation>
        <location evidence="2">Cell membrane</location>
        <topology evidence="2">Multi-pass membrane protein</topology>
    </subcellularLocation>
</comment>
<dbReference type="CDD" id="cd00130">
    <property type="entry name" value="PAS"/>
    <property type="match status" value="1"/>
</dbReference>
<comment type="catalytic activity">
    <reaction evidence="1">
        <text>ATP + protein L-histidine = ADP + protein N-phospho-L-histidine.</text>
        <dbReference type="EC" id="2.7.13.3"/>
    </reaction>
</comment>
<comment type="caution">
    <text evidence="15">The sequence shown here is derived from an EMBL/GenBank/DDBJ whole genome shotgun (WGS) entry which is preliminary data.</text>
</comment>
<dbReference type="SUPFAM" id="SSF55785">
    <property type="entry name" value="PYP-like sensor domain (PAS domain)"/>
    <property type="match status" value="1"/>
</dbReference>
<evidence type="ECO:0000259" key="14">
    <source>
        <dbReference type="PROSITE" id="PS50109"/>
    </source>
</evidence>
<dbReference type="InterPro" id="IPR000014">
    <property type="entry name" value="PAS"/>
</dbReference>
<dbReference type="Pfam" id="PF02518">
    <property type="entry name" value="HATPase_c"/>
    <property type="match status" value="1"/>
</dbReference>
<evidence type="ECO:0000256" key="7">
    <source>
        <dbReference type="ARBA" id="ARBA00022692"/>
    </source>
</evidence>
<accession>A0ABW5RWR8</accession>
<keyword evidence="7 13" id="KW-0812">Transmembrane</keyword>
<dbReference type="Proteomes" id="UP001597506">
    <property type="component" value="Unassembled WGS sequence"/>
</dbReference>
<keyword evidence="10" id="KW-0067">ATP-binding</keyword>
<dbReference type="RefSeq" id="WP_377938205.1">
    <property type="nucleotide sequence ID" value="NZ_JBHUMF010000035.1"/>
</dbReference>
<dbReference type="SUPFAM" id="SSF55874">
    <property type="entry name" value="ATPase domain of HSP90 chaperone/DNA topoisomerase II/histidine kinase"/>
    <property type="match status" value="1"/>
</dbReference>
<evidence type="ECO:0000313" key="15">
    <source>
        <dbReference type="EMBL" id="MFD2683157.1"/>
    </source>
</evidence>
<keyword evidence="5" id="KW-0597">Phosphoprotein</keyword>
<evidence type="ECO:0000256" key="5">
    <source>
        <dbReference type="ARBA" id="ARBA00022553"/>
    </source>
</evidence>
<gene>
    <name evidence="15" type="ORF">ACFSUL_20700</name>
</gene>
<evidence type="ECO:0000256" key="9">
    <source>
        <dbReference type="ARBA" id="ARBA00022777"/>
    </source>
</evidence>
<evidence type="ECO:0000256" key="10">
    <source>
        <dbReference type="ARBA" id="ARBA00022840"/>
    </source>
</evidence>
<dbReference type="SMART" id="SM00091">
    <property type="entry name" value="PAS"/>
    <property type="match status" value="1"/>
</dbReference>
<evidence type="ECO:0000256" key="1">
    <source>
        <dbReference type="ARBA" id="ARBA00000085"/>
    </source>
</evidence>
<keyword evidence="9 15" id="KW-0418">Kinase</keyword>
<dbReference type="InterPro" id="IPR035965">
    <property type="entry name" value="PAS-like_dom_sf"/>
</dbReference>
<reference evidence="16" key="1">
    <citation type="journal article" date="2019" name="Int. J. Syst. Evol. Microbiol.">
        <title>The Global Catalogue of Microorganisms (GCM) 10K type strain sequencing project: providing services to taxonomists for standard genome sequencing and annotation.</title>
        <authorList>
            <consortium name="The Broad Institute Genomics Platform"/>
            <consortium name="The Broad Institute Genome Sequencing Center for Infectious Disease"/>
            <person name="Wu L."/>
            <person name="Ma J."/>
        </authorList>
    </citation>
    <scope>NUCLEOTIDE SEQUENCE [LARGE SCALE GENOMIC DNA]</scope>
    <source>
        <strain evidence="16">KCTC 3913</strain>
    </source>
</reference>
<dbReference type="InterPro" id="IPR013767">
    <property type="entry name" value="PAS_fold"/>
</dbReference>
<dbReference type="Pfam" id="PF00989">
    <property type="entry name" value="PAS"/>
    <property type="match status" value="1"/>
</dbReference>
<dbReference type="InterPro" id="IPR016120">
    <property type="entry name" value="Sig_transdc_His_kin_SpoOB"/>
</dbReference>
<evidence type="ECO:0000256" key="4">
    <source>
        <dbReference type="ARBA" id="ARBA00022475"/>
    </source>
</evidence>
<keyword evidence="8" id="KW-0547">Nucleotide-binding</keyword>
<keyword evidence="4" id="KW-1003">Cell membrane</keyword>
<dbReference type="PANTHER" id="PTHR43547">
    <property type="entry name" value="TWO-COMPONENT HISTIDINE KINASE"/>
    <property type="match status" value="1"/>
</dbReference>
<dbReference type="SMART" id="SM00387">
    <property type="entry name" value="HATPase_c"/>
    <property type="match status" value="1"/>
</dbReference>
<dbReference type="InterPro" id="IPR029151">
    <property type="entry name" value="Sensor-like_sf"/>
</dbReference>
<evidence type="ECO:0000256" key="6">
    <source>
        <dbReference type="ARBA" id="ARBA00022679"/>
    </source>
</evidence>